<protein>
    <submittedName>
        <fullName evidence="1">Uncharacterized protein</fullName>
    </submittedName>
</protein>
<gene>
    <name evidence="1" type="ORF">L6164_019024</name>
</gene>
<proteinExistence type="predicted"/>
<evidence type="ECO:0000313" key="2">
    <source>
        <dbReference type="Proteomes" id="UP000828941"/>
    </source>
</evidence>
<evidence type="ECO:0000313" key="1">
    <source>
        <dbReference type="EMBL" id="KAI4334313.1"/>
    </source>
</evidence>
<comment type="caution">
    <text evidence="1">The sequence shown here is derived from an EMBL/GenBank/DDBJ whole genome shotgun (WGS) entry which is preliminary data.</text>
</comment>
<reference evidence="1 2" key="1">
    <citation type="journal article" date="2022" name="DNA Res.">
        <title>Chromosomal-level genome assembly of the orchid tree Bauhinia variegata (Leguminosae; Cercidoideae) supports the allotetraploid origin hypothesis of Bauhinia.</title>
        <authorList>
            <person name="Zhong Y."/>
            <person name="Chen Y."/>
            <person name="Zheng D."/>
            <person name="Pang J."/>
            <person name="Liu Y."/>
            <person name="Luo S."/>
            <person name="Meng S."/>
            <person name="Qian L."/>
            <person name="Wei D."/>
            <person name="Dai S."/>
            <person name="Zhou R."/>
        </authorList>
    </citation>
    <scope>NUCLEOTIDE SEQUENCE [LARGE SCALE GENOMIC DNA]</scope>
    <source>
        <strain evidence="1">BV-YZ2020</strain>
    </source>
</reference>
<dbReference type="Proteomes" id="UP000828941">
    <property type="component" value="Chromosome 7"/>
</dbReference>
<name>A0ACB9ND50_BAUVA</name>
<keyword evidence="2" id="KW-1185">Reference proteome</keyword>
<sequence length="114" mass="12935">MSKTSESEEHRQLEKIEGSKEERGDGKVEEIIIGVQDDAKECKTPTGSCNQIAATTTCPPAPRKRRPTSLSYYKRKRASFSANDPLSFFEDTRTQEVDSFFQSLSRVNKRCRSI</sequence>
<organism evidence="1 2">
    <name type="scientific">Bauhinia variegata</name>
    <name type="common">Purple orchid tree</name>
    <name type="synonym">Phanera variegata</name>
    <dbReference type="NCBI Taxonomy" id="167791"/>
    <lineage>
        <taxon>Eukaryota</taxon>
        <taxon>Viridiplantae</taxon>
        <taxon>Streptophyta</taxon>
        <taxon>Embryophyta</taxon>
        <taxon>Tracheophyta</taxon>
        <taxon>Spermatophyta</taxon>
        <taxon>Magnoliopsida</taxon>
        <taxon>eudicotyledons</taxon>
        <taxon>Gunneridae</taxon>
        <taxon>Pentapetalae</taxon>
        <taxon>rosids</taxon>
        <taxon>fabids</taxon>
        <taxon>Fabales</taxon>
        <taxon>Fabaceae</taxon>
        <taxon>Cercidoideae</taxon>
        <taxon>Cercideae</taxon>
        <taxon>Bauhiniinae</taxon>
        <taxon>Bauhinia</taxon>
    </lineage>
</organism>
<accession>A0ACB9ND50</accession>
<dbReference type="EMBL" id="CM039432">
    <property type="protein sequence ID" value="KAI4334313.1"/>
    <property type="molecule type" value="Genomic_DNA"/>
</dbReference>